<dbReference type="NCBIfam" id="TIGR02422">
    <property type="entry name" value="protocat_beta"/>
    <property type="match status" value="1"/>
</dbReference>
<name>A0ABS5F4P9_9PROT</name>
<dbReference type="EC" id="1.13.11.3" evidence="6"/>
<feature type="domain" description="Protocatechuate 3,4-dioxygenase beta subunit N-terminal" evidence="5">
    <location>
        <begin position="14"/>
        <end position="46"/>
    </location>
</feature>
<dbReference type="Gene3D" id="2.60.130.10">
    <property type="entry name" value="Aromatic compound dioxygenase"/>
    <property type="match status" value="1"/>
</dbReference>
<dbReference type="Pfam" id="PF00775">
    <property type="entry name" value="Dioxygenase_C"/>
    <property type="match status" value="1"/>
</dbReference>
<evidence type="ECO:0000259" key="4">
    <source>
        <dbReference type="Pfam" id="PF00775"/>
    </source>
</evidence>
<dbReference type="GO" id="GO:0018578">
    <property type="term" value="F:protocatechuate 3,4-dioxygenase activity"/>
    <property type="evidence" value="ECO:0007669"/>
    <property type="project" value="UniProtKB-EC"/>
</dbReference>
<evidence type="ECO:0000256" key="3">
    <source>
        <dbReference type="ARBA" id="ARBA00023002"/>
    </source>
</evidence>
<organism evidence="6 7">
    <name type="scientific">Plastoroseomonas hellenica</name>
    <dbReference type="NCBI Taxonomy" id="2687306"/>
    <lineage>
        <taxon>Bacteria</taxon>
        <taxon>Pseudomonadati</taxon>
        <taxon>Pseudomonadota</taxon>
        <taxon>Alphaproteobacteria</taxon>
        <taxon>Acetobacterales</taxon>
        <taxon>Acetobacteraceae</taxon>
        <taxon>Plastoroseomonas</taxon>
    </lineage>
</organism>
<dbReference type="InterPro" id="IPR012785">
    <property type="entry name" value="Protocat_dOase_b"/>
</dbReference>
<evidence type="ECO:0000313" key="6">
    <source>
        <dbReference type="EMBL" id="MBR0667517.1"/>
    </source>
</evidence>
<dbReference type="Pfam" id="PF12391">
    <property type="entry name" value="PCDO_beta_N"/>
    <property type="match status" value="1"/>
</dbReference>
<accession>A0ABS5F4P9</accession>
<reference evidence="7" key="1">
    <citation type="journal article" date="2021" name="Syst. Appl. Microbiol.">
        <title>Roseomonas hellenica sp. nov., isolated from roots of wild-growing Alkanna tinctoria.</title>
        <authorList>
            <person name="Rat A."/>
            <person name="Naranjo H.D."/>
            <person name="Lebbe L."/>
            <person name="Cnockaert M."/>
            <person name="Krigas N."/>
            <person name="Grigoriadou K."/>
            <person name="Maloupa E."/>
            <person name="Willems A."/>
        </authorList>
    </citation>
    <scope>NUCLEOTIDE SEQUENCE [LARGE SCALE GENOMIC DNA]</scope>
    <source>
        <strain evidence="7">LMG 31523</strain>
    </source>
</reference>
<keyword evidence="7" id="KW-1185">Reference proteome</keyword>
<dbReference type="Proteomes" id="UP001196870">
    <property type="component" value="Unassembled WGS sequence"/>
</dbReference>
<proteinExistence type="inferred from homology"/>
<comment type="caution">
    <text evidence="6">The sequence shown here is derived from an EMBL/GenBank/DDBJ whole genome shotgun (WGS) entry which is preliminary data.</text>
</comment>
<keyword evidence="2" id="KW-0223">Dioxygenase</keyword>
<dbReference type="InterPro" id="IPR050770">
    <property type="entry name" value="Intradiol_RC_Dioxygenase"/>
</dbReference>
<dbReference type="InterPro" id="IPR024756">
    <property type="entry name" value="PCDO_beta_N"/>
</dbReference>
<sequence>MGAGGMDLDLEFAPRDAAAHPPALAPIYRSTLLRAPRQPLLSLRSTLTEITGPIFGESELDPIDADLTRNHARDGDPIGERITLHGRVLDGDARAVPGVLVEIWQANAGGRYRHTNDSFTAAIDPNFGGCGRVITDAEGRYRFRTIRPGPYPFPNRENDWRPAHIHYSVFGQGFSQRLITQSYFEGDPLIARDAILGTMPDVAARQRLVATLDMEASAPFEALAWRFDIVLRGRGASRFESVA</sequence>
<evidence type="ECO:0000256" key="1">
    <source>
        <dbReference type="ARBA" id="ARBA00007825"/>
    </source>
</evidence>
<dbReference type="InterPro" id="IPR015889">
    <property type="entry name" value="Intradiol_dOase_core"/>
</dbReference>
<evidence type="ECO:0000313" key="7">
    <source>
        <dbReference type="Proteomes" id="UP001196870"/>
    </source>
</evidence>
<dbReference type="PANTHER" id="PTHR33711:SF10">
    <property type="entry name" value="INTRADIOL RING-CLEAVAGE DIOXYGENASES DOMAIN-CONTAINING PROTEIN"/>
    <property type="match status" value="1"/>
</dbReference>
<keyword evidence="3 6" id="KW-0560">Oxidoreductase</keyword>
<dbReference type="SUPFAM" id="SSF49482">
    <property type="entry name" value="Aromatic compound dioxygenase"/>
    <property type="match status" value="1"/>
</dbReference>
<protein>
    <submittedName>
        <fullName evidence="6">Protocatechuate 3,4-dioxygenase subunit beta</fullName>
        <ecNumber evidence="6">1.13.11.3</ecNumber>
    </submittedName>
</protein>
<gene>
    <name evidence="6" type="primary">pcaH</name>
    <name evidence="6" type="ORF">GXW71_24385</name>
</gene>
<feature type="domain" description="Intradiol ring-cleavage dioxygenases" evidence="4">
    <location>
        <begin position="50"/>
        <end position="233"/>
    </location>
</feature>
<comment type="similarity">
    <text evidence="1">Belongs to the intradiol ring-cleavage dioxygenase family.</text>
</comment>
<dbReference type="PANTHER" id="PTHR33711">
    <property type="entry name" value="DIOXYGENASE, PUTATIVE (AFU_ORTHOLOGUE AFUA_2G02910)-RELATED"/>
    <property type="match status" value="1"/>
</dbReference>
<evidence type="ECO:0000259" key="5">
    <source>
        <dbReference type="Pfam" id="PF12391"/>
    </source>
</evidence>
<evidence type="ECO:0000256" key="2">
    <source>
        <dbReference type="ARBA" id="ARBA00022964"/>
    </source>
</evidence>
<dbReference type="EMBL" id="JAAGBB010000036">
    <property type="protein sequence ID" value="MBR0667517.1"/>
    <property type="molecule type" value="Genomic_DNA"/>
</dbReference>
<dbReference type="InterPro" id="IPR000627">
    <property type="entry name" value="Intradiol_dOase_C"/>
</dbReference>